<keyword evidence="3" id="KW-0539">Nucleus</keyword>
<dbReference type="InterPro" id="IPR000953">
    <property type="entry name" value="Chromo/chromo_shadow_dom"/>
</dbReference>
<dbReference type="PROSITE" id="PS00598">
    <property type="entry name" value="CHROMO_1"/>
    <property type="match status" value="1"/>
</dbReference>
<dbReference type="GO" id="GO:0006338">
    <property type="term" value="P:chromatin remodeling"/>
    <property type="evidence" value="ECO:0007669"/>
    <property type="project" value="UniProtKB-ARBA"/>
</dbReference>
<dbReference type="InterPro" id="IPR023779">
    <property type="entry name" value="Chromodomain_CS"/>
</dbReference>
<evidence type="ECO:0000256" key="2">
    <source>
        <dbReference type="ARBA" id="ARBA00011353"/>
    </source>
</evidence>
<feature type="compositionally biased region" description="Acidic residues" evidence="4">
    <location>
        <begin position="35"/>
        <end position="74"/>
    </location>
</feature>
<dbReference type="Gene3D" id="2.40.50.40">
    <property type="match status" value="2"/>
</dbReference>
<dbReference type="Proteomes" id="UP000193144">
    <property type="component" value="Unassembled WGS sequence"/>
</dbReference>
<feature type="compositionally biased region" description="Polar residues" evidence="4">
    <location>
        <begin position="149"/>
        <end position="164"/>
    </location>
</feature>
<gene>
    <name evidence="6" type="ORF">BCR34DRAFT_576483</name>
</gene>
<dbReference type="PANTHER" id="PTHR22812">
    <property type="entry name" value="CHROMOBOX PROTEIN"/>
    <property type="match status" value="1"/>
</dbReference>
<feature type="domain" description="Chromo" evidence="5">
    <location>
        <begin position="74"/>
        <end position="134"/>
    </location>
</feature>
<proteinExistence type="predicted"/>
<dbReference type="InterPro" id="IPR051219">
    <property type="entry name" value="Heterochromatin_chromo-domain"/>
</dbReference>
<organism evidence="6 7">
    <name type="scientific">Clohesyomyces aquaticus</name>
    <dbReference type="NCBI Taxonomy" id="1231657"/>
    <lineage>
        <taxon>Eukaryota</taxon>
        <taxon>Fungi</taxon>
        <taxon>Dikarya</taxon>
        <taxon>Ascomycota</taxon>
        <taxon>Pezizomycotina</taxon>
        <taxon>Dothideomycetes</taxon>
        <taxon>Pleosporomycetidae</taxon>
        <taxon>Pleosporales</taxon>
        <taxon>Lindgomycetaceae</taxon>
        <taxon>Clohesyomyces</taxon>
    </lineage>
</organism>
<dbReference type="EMBL" id="MCFA01000195">
    <property type="protein sequence ID" value="ORX99623.1"/>
    <property type="molecule type" value="Genomic_DNA"/>
</dbReference>
<dbReference type="Pfam" id="PF00385">
    <property type="entry name" value="Chromo"/>
    <property type="match status" value="1"/>
</dbReference>
<feature type="region of interest" description="Disordered" evidence="4">
    <location>
        <begin position="1"/>
        <end position="81"/>
    </location>
</feature>
<reference evidence="6 7" key="1">
    <citation type="submission" date="2016-07" db="EMBL/GenBank/DDBJ databases">
        <title>Pervasive Adenine N6-methylation of Active Genes in Fungi.</title>
        <authorList>
            <consortium name="DOE Joint Genome Institute"/>
            <person name="Mondo S.J."/>
            <person name="Dannebaum R.O."/>
            <person name="Kuo R.C."/>
            <person name="Labutti K."/>
            <person name="Haridas S."/>
            <person name="Kuo A."/>
            <person name="Salamov A."/>
            <person name="Ahrendt S.R."/>
            <person name="Lipzen A."/>
            <person name="Sullivan W."/>
            <person name="Andreopoulos W.B."/>
            <person name="Clum A."/>
            <person name="Lindquist E."/>
            <person name="Daum C."/>
            <person name="Ramamoorthy G.K."/>
            <person name="Gryganskyi A."/>
            <person name="Culley D."/>
            <person name="Magnuson J.K."/>
            <person name="James T.Y."/>
            <person name="O'Malley M.A."/>
            <person name="Stajich J.E."/>
            <person name="Spatafora J.W."/>
            <person name="Visel A."/>
            <person name="Grigoriev I.V."/>
        </authorList>
    </citation>
    <scope>NUCLEOTIDE SEQUENCE [LARGE SCALE GENOMIC DNA]</scope>
    <source>
        <strain evidence="6 7">CBS 115471</strain>
    </source>
</reference>
<dbReference type="Pfam" id="PF01393">
    <property type="entry name" value="Chromo_shadow"/>
    <property type="match status" value="1"/>
</dbReference>
<dbReference type="InterPro" id="IPR023780">
    <property type="entry name" value="Chromo_domain"/>
</dbReference>
<name>A0A1Y1YP67_9PLEO</name>
<evidence type="ECO:0000256" key="3">
    <source>
        <dbReference type="ARBA" id="ARBA00023242"/>
    </source>
</evidence>
<dbReference type="SUPFAM" id="SSF54160">
    <property type="entry name" value="Chromo domain-like"/>
    <property type="match status" value="2"/>
</dbReference>
<dbReference type="CDD" id="cd00024">
    <property type="entry name" value="CD_CSD"/>
    <property type="match status" value="1"/>
</dbReference>
<dbReference type="SMART" id="SM00300">
    <property type="entry name" value="ChSh"/>
    <property type="match status" value="1"/>
</dbReference>
<comment type="subunit">
    <text evidence="2">Component of the NuA4 histone acetyltransferase complex.</text>
</comment>
<dbReference type="AlphaFoldDB" id="A0A1Y1YP67"/>
<evidence type="ECO:0000259" key="5">
    <source>
        <dbReference type="PROSITE" id="PS50013"/>
    </source>
</evidence>
<protein>
    <recommendedName>
        <fullName evidence="5">Chromo domain-containing protein</fullName>
    </recommendedName>
</protein>
<keyword evidence="7" id="KW-1185">Reference proteome</keyword>
<dbReference type="GO" id="GO:0005634">
    <property type="term" value="C:nucleus"/>
    <property type="evidence" value="ECO:0007669"/>
    <property type="project" value="UniProtKB-SubCell"/>
</dbReference>
<evidence type="ECO:0000256" key="4">
    <source>
        <dbReference type="SAM" id="MobiDB-lite"/>
    </source>
</evidence>
<dbReference type="STRING" id="1231657.A0A1Y1YP67"/>
<dbReference type="PROSITE" id="PS50013">
    <property type="entry name" value="CHROMO_2"/>
    <property type="match status" value="1"/>
</dbReference>
<dbReference type="GO" id="GO:0000792">
    <property type="term" value="C:heterochromatin"/>
    <property type="evidence" value="ECO:0007669"/>
    <property type="project" value="UniProtKB-ARBA"/>
</dbReference>
<accession>A0A1Y1YP67</accession>
<sequence length="261" mass="29212">MPPALSDEENGASSGEEEIPYRGKADGNGSATAVEPEDEEEVKGDDDGEEAEEEEGGGGGGGEEEEEEEEEEEYVVEKILSHAFNGETCLYEVKWLGYEAKKDRTWEPEDNLSGASDVLHEYWEEIGGRPKPSSEGSKGKKRKGRKSNADIQSESGTPAAVQSNKKPKREKDWSPPLGSWENDVDYIDTVEESLDSKTGHLERFAYLVWANGKKTQHPLQHVYRKCPQKMLVYYESHLVFTQQDQSLNGDDKDVLMKADDY</sequence>
<comment type="caution">
    <text evidence="6">The sequence shown here is derived from an EMBL/GenBank/DDBJ whole genome shotgun (WGS) entry which is preliminary data.</text>
</comment>
<feature type="region of interest" description="Disordered" evidence="4">
    <location>
        <begin position="123"/>
        <end position="177"/>
    </location>
</feature>
<dbReference type="OrthoDB" id="433924at2759"/>
<evidence type="ECO:0000256" key="1">
    <source>
        <dbReference type="ARBA" id="ARBA00004123"/>
    </source>
</evidence>
<dbReference type="InterPro" id="IPR016197">
    <property type="entry name" value="Chromo-like_dom_sf"/>
</dbReference>
<feature type="compositionally biased region" description="Acidic residues" evidence="4">
    <location>
        <begin position="1"/>
        <end position="18"/>
    </location>
</feature>
<evidence type="ECO:0000313" key="6">
    <source>
        <dbReference type="EMBL" id="ORX99623.1"/>
    </source>
</evidence>
<comment type="subcellular location">
    <subcellularLocation>
        <location evidence="1">Nucleus</location>
    </subcellularLocation>
</comment>
<evidence type="ECO:0000313" key="7">
    <source>
        <dbReference type="Proteomes" id="UP000193144"/>
    </source>
</evidence>
<dbReference type="SMART" id="SM00298">
    <property type="entry name" value="CHROMO"/>
    <property type="match status" value="1"/>
</dbReference>
<dbReference type="InterPro" id="IPR008251">
    <property type="entry name" value="Chromo_shadow_dom"/>
</dbReference>